<comment type="caution">
    <text evidence="3">The sequence shown here is derived from an EMBL/GenBank/DDBJ whole genome shotgun (WGS) entry which is preliminary data.</text>
</comment>
<dbReference type="Proteomes" id="UP000077659">
    <property type="component" value="Unassembled WGS sequence"/>
</dbReference>
<evidence type="ECO:0000259" key="1">
    <source>
        <dbReference type="Pfam" id="PF07484"/>
    </source>
</evidence>
<dbReference type="EMBL" id="LXNG01000024">
    <property type="protein sequence ID" value="OAG66694.1"/>
    <property type="molecule type" value="Genomic_DNA"/>
</dbReference>
<dbReference type="SUPFAM" id="SSF88874">
    <property type="entry name" value="Receptor-binding domain of short tail fibre protein gp12"/>
    <property type="match status" value="1"/>
</dbReference>
<dbReference type="Pfam" id="PF07484">
    <property type="entry name" value="Collar"/>
    <property type="match status" value="1"/>
</dbReference>
<gene>
    <name evidence="3" type="ORF">A7D17_20370</name>
    <name evidence="2" type="ORF">VB146_17915</name>
</gene>
<dbReference type="AlphaFoldDB" id="A0A1A9M868"/>
<reference evidence="3 4" key="1">
    <citation type="submission" date="2016-05" db="EMBL/GenBank/DDBJ databases">
        <title>Pathogenic, phenotypic and molecular characterisation of Xanthomonas nasturtii sp. nov. and Xanthomonas floridensis sp. nov., new species of Xanthomonas associated with watercress production in Florida.</title>
        <authorList>
            <person name="Vicente J.G."/>
            <person name="Rothwell S."/>
            <person name="Holub E.B."/>
            <person name="Studholme D.J."/>
        </authorList>
    </citation>
    <scope>NUCLEOTIDE SEQUENCE [LARGE SCALE GENOMIC DNA]</scope>
    <source>
        <strain evidence="3 4">WHRI 8848</strain>
    </source>
</reference>
<evidence type="ECO:0000313" key="3">
    <source>
        <dbReference type="EMBL" id="OAG66694.1"/>
    </source>
</evidence>
<evidence type="ECO:0000313" key="2">
    <source>
        <dbReference type="EMBL" id="MEA5125688.1"/>
    </source>
</evidence>
<dbReference type="RefSeq" id="WP_064509834.1">
    <property type="nucleotide sequence ID" value="NZ_JAYFSN010000027.1"/>
</dbReference>
<dbReference type="InterPro" id="IPR037053">
    <property type="entry name" value="Phage_tail_collar_dom_sf"/>
</dbReference>
<feature type="domain" description="Phage tail collar" evidence="1">
    <location>
        <begin position="7"/>
        <end position="61"/>
    </location>
</feature>
<dbReference type="STRING" id="1843580.A7D17_20370"/>
<proteinExistence type="predicted"/>
<reference evidence="2 5" key="2">
    <citation type="submission" date="2023-12" db="EMBL/GenBank/DDBJ databases">
        <title>Genome sequencing of Xanthomonas floridensis.</title>
        <authorList>
            <person name="Greer S."/>
            <person name="Harrison J."/>
            <person name="Grant M."/>
            <person name="Vicente J."/>
            <person name="Studholme D."/>
        </authorList>
    </citation>
    <scope>NUCLEOTIDE SEQUENCE [LARGE SCALE GENOMIC DNA]</scope>
    <source>
        <strain evidence="2 5">WHRI 8848</strain>
    </source>
</reference>
<dbReference type="InterPro" id="IPR011083">
    <property type="entry name" value="Phage_tail_collar_dom"/>
</dbReference>
<dbReference type="EMBL" id="JAYFSO010000026">
    <property type="protein sequence ID" value="MEA5125688.1"/>
    <property type="molecule type" value="Genomic_DNA"/>
</dbReference>
<dbReference type="Gene3D" id="3.90.1340.10">
    <property type="entry name" value="Phage tail collar domain"/>
    <property type="match status" value="1"/>
</dbReference>
<keyword evidence="5" id="KW-1185">Reference proteome</keyword>
<sequence length="183" mass="19365">MDAYTSQIILFAGNYEPEYWAFCDGRQLQINNYMALYSLIGTTYGGDGKTTFNLPDLRGRVAISQGQGVARAPAPQLTARVLGQKFGTETVTLQLAEMPAHGHALQAFNAPASLLVPTGQLPAVPQGGDAAYFTPPATGTAPANTLATNAVNTAGAGQPHDNHMATQTLNYLICLNGLYPQRP</sequence>
<dbReference type="Proteomes" id="UP001303614">
    <property type="component" value="Unassembled WGS sequence"/>
</dbReference>
<name>A0A1A9M868_9XANT</name>
<protein>
    <submittedName>
        <fullName evidence="3">Phage tail protein</fullName>
    </submittedName>
    <submittedName>
        <fullName evidence="2">Tail fiber protein</fullName>
    </submittedName>
</protein>
<evidence type="ECO:0000313" key="5">
    <source>
        <dbReference type="Proteomes" id="UP001303614"/>
    </source>
</evidence>
<organism evidence="3 4">
    <name type="scientific">Xanthomonas floridensis</name>
    <dbReference type="NCBI Taxonomy" id="1843580"/>
    <lineage>
        <taxon>Bacteria</taxon>
        <taxon>Pseudomonadati</taxon>
        <taxon>Pseudomonadota</taxon>
        <taxon>Gammaproteobacteria</taxon>
        <taxon>Lysobacterales</taxon>
        <taxon>Lysobacteraceae</taxon>
        <taxon>Xanthomonas</taxon>
    </lineage>
</organism>
<dbReference type="OrthoDB" id="9810174at2"/>
<evidence type="ECO:0000313" key="4">
    <source>
        <dbReference type="Proteomes" id="UP000077659"/>
    </source>
</evidence>
<accession>A0A1A9M868</accession>